<evidence type="ECO:0000256" key="1">
    <source>
        <dbReference type="SAM" id="MobiDB-lite"/>
    </source>
</evidence>
<reference evidence="2 3" key="1">
    <citation type="submission" date="2018-11" db="EMBL/GenBank/DDBJ databases">
        <title>The genome draft of YIM 96095.</title>
        <authorList>
            <person name="Tang S.-K."/>
            <person name="Chunyu W.-X."/>
            <person name="Feng Y.-Z."/>
        </authorList>
    </citation>
    <scope>NUCLEOTIDE SEQUENCE [LARGE SCALE GENOMIC DNA]</scope>
    <source>
        <strain evidence="2 3">YIM 96095</strain>
    </source>
</reference>
<proteinExistence type="predicted"/>
<evidence type="ECO:0000313" key="3">
    <source>
        <dbReference type="Proteomes" id="UP000269198"/>
    </source>
</evidence>
<protein>
    <submittedName>
        <fullName evidence="2">Uncharacterized protein</fullName>
    </submittedName>
</protein>
<feature type="region of interest" description="Disordered" evidence="1">
    <location>
        <begin position="1"/>
        <end position="30"/>
    </location>
</feature>
<name>A0A3N0EHS4_9ACTN</name>
<gene>
    <name evidence="2" type="ORF">EFW17_01080</name>
</gene>
<accession>A0A3N0EHS4</accession>
<evidence type="ECO:0000313" key="2">
    <source>
        <dbReference type="EMBL" id="RNL87440.1"/>
    </source>
</evidence>
<sequence length="157" mass="16762">MPEDYEAAEDERVLAPLRGDGGPGPMPESTRSAVRAAFAGRRTDSVFADVHEDNADSPGEGLRAGVSALGTPRYVELRASGVEVHLEITALDGQRDIVGHISPADASTVEVRCPYRVTRHEIDANGAFVARGLPKGPVSLLFQRTGEAPVTTRWITT</sequence>
<dbReference type="Proteomes" id="UP000269198">
    <property type="component" value="Unassembled WGS sequence"/>
</dbReference>
<dbReference type="AlphaFoldDB" id="A0A3N0EHS4"/>
<dbReference type="EMBL" id="RJMB01000001">
    <property type="protein sequence ID" value="RNL87440.1"/>
    <property type="molecule type" value="Genomic_DNA"/>
</dbReference>
<comment type="caution">
    <text evidence="2">The sequence shown here is derived from an EMBL/GenBank/DDBJ whole genome shotgun (WGS) entry which is preliminary data.</text>
</comment>
<keyword evidence="3" id="KW-1185">Reference proteome</keyword>
<organism evidence="2 3">
    <name type="scientific">Halostreptopolyspora alba</name>
    <dbReference type="NCBI Taxonomy" id="2487137"/>
    <lineage>
        <taxon>Bacteria</taxon>
        <taxon>Bacillati</taxon>
        <taxon>Actinomycetota</taxon>
        <taxon>Actinomycetes</taxon>
        <taxon>Streptosporangiales</taxon>
        <taxon>Nocardiopsidaceae</taxon>
        <taxon>Halostreptopolyspora</taxon>
    </lineage>
</organism>